<accession>A0ACC1CGW6</accession>
<name>A0ACC1CGW6_9NEOP</name>
<dbReference type="EMBL" id="CM034412">
    <property type="protein sequence ID" value="KAJ0170692.1"/>
    <property type="molecule type" value="Genomic_DNA"/>
</dbReference>
<evidence type="ECO:0000313" key="2">
    <source>
        <dbReference type="Proteomes" id="UP000824533"/>
    </source>
</evidence>
<sequence>METTQSSESQNSDLEVMKKMEDEHCRLQRQVRMIQTDRSNRIMGVHPQFRRQDHLLRTLKKEYINIMKDLKIAKSGAHKKHDKKMKTELKKQILYMMQTQISCDAGMTMMEQLDELLQRKNREILLLRKRTNATRGLLNQRRCQSEQRLVSTENKLEAAMLRFNTIQFENRKIREQIEHMLKDRASFNQTWDKMMVALSKGKKFLTDLFESSTLAYDQRDEWVTKLRSIQEKGKMDQMLQVQEMRELQKAFDHDTKIYNFLSKKGVKRVNKKQEKREEVQKKKADEEIKREYNKHVEILDEIYEYTQDENVNSIIGSFLKRERDNFSKYKLLTDICAENEVLSRDLKQVKTNIMDRREWNEMMDAKRQDKLLNVKKELEEVQSRTEILRANLEERNQLIENNMEKISDIFQSDKAYTSRLKKYTVHCEPPEYFTPNPINFIVPADPCPACIEARWLSRVCDGPEIPYDKKMTLKAVKELAEDPAYVRSDRIHQLAECRVPSSRAILARRYMNY</sequence>
<organism evidence="1 2">
    <name type="scientific">Dendrolimus kikuchii</name>
    <dbReference type="NCBI Taxonomy" id="765133"/>
    <lineage>
        <taxon>Eukaryota</taxon>
        <taxon>Metazoa</taxon>
        <taxon>Ecdysozoa</taxon>
        <taxon>Arthropoda</taxon>
        <taxon>Hexapoda</taxon>
        <taxon>Insecta</taxon>
        <taxon>Pterygota</taxon>
        <taxon>Neoptera</taxon>
        <taxon>Endopterygota</taxon>
        <taxon>Lepidoptera</taxon>
        <taxon>Glossata</taxon>
        <taxon>Ditrysia</taxon>
        <taxon>Bombycoidea</taxon>
        <taxon>Lasiocampidae</taxon>
        <taxon>Dendrolimus</taxon>
    </lineage>
</organism>
<keyword evidence="2" id="KW-1185">Reference proteome</keyword>
<reference evidence="1 2" key="1">
    <citation type="journal article" date="2021" name="Front. Genet.">
        <title>Chromosome-Level Genome Assembly Reveals Significant Gene Expansion in the Toll and IMD Signaling Pathways of Dendrolimus kikuchii.</title>
        <authorList>
            <person name="Zhou J."/>
            <person name="Wu P."/>
            <person name="Xiong Z."/>
            <person name="Liu N."/>
            <person name="Zhao N."/>
            <person name="Ji M."/>
            <person name="Qiu Y."/>
            <person name="Yang B."/>
        </authorList>
    </citation>
    <scope>NUCLEOTIDE SEQUENCE [LARGE SCALE GENOMIC DNA]</scope>
    <source>
        <strain evidence="1">Ann1</strain>
    </source>
</reference>
<gene>
    <name evidence="1" type="ORF">K1T71_013464</name>
</gene>
<dbReference type="Proteomes" id="UP000824533">
    <property type="component" value="Linkage Group LG26"/>
</dbReference>
<evidence type="ECO:0000313" key="1">
    <source>
        <dbReference type="EMBL" id="KAJ0170692.1"/>
    </source>
</evidence>
<protein>
    <submittedName>
        <fullName evidence="1">Uncharacterized protein</fullName>
    </submittedName>
</protein>
<comment type="caution">
    <text evidence="1">The sequence shown here is derived from an EMBL/GenBank/DDBJ whole genome shotgun (WGS) entry which is preliminary data.</text>
</comment>
<proteinExistence type="predicted"/>